<feature type="transmembrane region" description="Helical" evidence="7">
    <location>
        <begin position="9"/>
        <end position="30"/>
    </location>
</feature>
<name>A0A381TTL9_9ZZZZ</name>
<dbReference type="SUPFAM" id="SSF161098">
    <property type="entry name" value="MetI-like"/>
    <property type="match status" value="1"/>
</dbReference>
<protein>
    <recommendedName>
        <fullName evidence="8">ABC transmembrane type-1 domain-containing protein</fullName>
    </recommendedName>
</protein>
<evidence type="ECO:0000256" key="6">
    <source>
        <dbReference type="ARBA" id="ARBA00023136"/>
    </source>
</evidence>
<keyword evidence="2" id="KW-0813">Transport</keyword>
<dbReference type="PROSITE" id="PS50928">
    <property type="entry name" value="ABC_TM1"/>
    <property type="match status" value="1"/>
</dbReference>
<evidence type="ECO:0000256" key="7">
    <source>
        <dbReference type="SAM" id="Phobius"/>
    </source>
</evidence>
<evidence type="ECO:0000256" key="3">
    <source>
        <dbReference type="ARBA" id="ARBA00022475"/>
    </source>
</evidence>
<dbReference type="GO" id="GO:0005886">
    <property type="term" value="C:plasma membrane"/>
    <property type="evidence" value="ECO:0007669"/>
    <property type="project" value="UniProtKB-SubCell"/>
</dbReference>
<dbReference type="EMBL" id="UINC01005144">
    <property type="protein sequence ID" value="SVA19376.1"/>
    <property type="molecule type" value="Genomic_DNA"/>
</dbReference>
<keyword evidence="3" id="KW-1003">Cell membrane</keyword>
<feature type="transmembrane region" description="Helical" evidence="7">
    <location>
        <begin position="144"/>
        <end position="165"/>
    </location>
</feature>
<dbReference type="Pfam" id="PF00528">
    <property type="entry name" value="BPD_transp_1"/>
    <property type="match status" value="1"/>
</dbReference>
<evidence type="ECO:0000256" key="4">
    <source>
        <dbReference type="ARBA" id="ARBA00022692"/>
    </source>
</evidence>
<evidence type="ECO:0000259" key="8">
    <source>
        <dbReference type="PROSITE" id="PS50928"/>
    </source>
</evidence>
<evidence type="ECO:0000256" key="5">
    <source>
        <dbReference type="ARBA" id="ARBA00022989"/>
    </source>
</evidence>
<evidence type="ECO:0000313" key="9">
    <source>
        <dbReference type="EMBL" id="SVA19376.1"/>
    </source>
</evidence>
<organism evidence="9">
    <name type="scientific">marine metagenome</name>
    <dbReference type="NCBI Taxonomy" id="408172"/>
    <lineage>
        <taxon>unclassified sequences</taxon>
        <taxon>metagenomes</taxon>
        <taxon>ecological metagenomes</taxon>
    </lineage>
</organism>
<sequence>MNIKKDNFFGYLFILPFLILFFSFLIYPFGKLFYMSLFEWNLMAVAMNPDNAIYVGFENFYYLLAGEGIWFNFFVFFTPIKILTFIILTVFLYFLYTREILKHNFGLIFFFIYAYVVYFVHGIQPTEDAYWEDDVFWKSIRNTMVMDFFSAYSITFIALLIAITTNHTGKIYIFIRTLFWSTGGVGVVALALIFSQVFSGYSGPLAHMQSTFNLEPFSLLISPNGARFIIIFATVWWAISIPIMLFLAALQQIPEERYEAARIDGVTNSQMFFYITLPGIARMFLLVSILQIISHWQIFGQVNLMTNGGPADGTRTVVLMAFDYAFRDMEMGQGAAVSVILFLIMSIFTFIQFKTFRENE</sequence>
<dbReference type="AlphaFoldDB" id="A0A381TTL9"/>
<feature type="transmembrane region" description="Helical" evidence="7">
    <location>
        <begin position="177"/>
        <end position="198"/>
    </location>
</feature>
<dbReference type="GO" id="GO:0055085">
    <property type="term" value="P:transmembrane transport"/>
    <property type="evidence" value="ECO:0007669"/>
    <property type="project" value="InterPro"/>
</dbReference>
<dbReference type="InterPro" id="IPR051393">
    <property type="entry name" value="ABC_transporter_permease"/>
</dbReference>
<accession>A0A381TTL9</accession>
<keyword evidence="5 7" id="KW-1133">Transmembrane helix</keyword>
<keyword evidence="4 7" id="KW-0812">Transmembrane</keyword>
<keyword evidence="6 7" id="KW-0472">Membrane</keyword>
<feature type="transmembrane region" description="Helical" evidence="7">
    <location>
        <begin position="228"/>
        <end position="250"/>
    </location>
</feature>
<gene>
    <name evidence="9" type="ORF">METZ01_LOCUS72230</name>
</gene>
<comment type="subcellular location">
    <subcellularLocation>
        <location evidence="1">Cell membrane</location>
        <topology evidence="1">Multi-pass membrane protein</topology>
    </subcellularLocation>
</comment>
<evidence type="ECO:0000256" key="2">
    <source>
        <dbReference type="ARBA" id="ARBA00022448"/>
    </source>
</evidence>
<dbReference type="PANTHER" id="PTHR30193:SF37">
    <property type="entry name" value="INNER MEMBRANE ABC TRANSPORTER PERMEASE PROTEIN YCJO"/>
    <property type="match status" value="1"/>
</dbReference>
<dbReference type="InterPro" id="IPR035906">
    <property type="entry name" value="MetI-like_sf"/>
</dbReference>
<dbReference type="CDD" id="cd06261">
    <property type="entry name" value="TM_PBP2"/>
    <property type="match status" value="1"/>
</dbReference>
<dbReference type="InterPro" id="IPR000515">
    <property type="entry name" value="MetI-like"/>
</dbReference>
<reference evidence="9" key="1">
    <citation type="submission" date="2018-05" db="EMBL/GenBank/DDBJ databases">
        <authorList>
            <person name="Lanie J.A."/>
            <person name="Ng W.-L."/>
            <person name="Kazmierczak K.M."/>
            <person name="Andrzejewski T.M."/>
            <person name="Davidsen T.M."/>
            <person name="Wayne K.J."/>
            <person name="Tettelin H."/>
            <person name="Glass J.I."/>
            <person name="Rusch D."/>
            <person name="Podicherti R."/>
            <person name="Tsui H.-C.T."/>
            <person name="Winkler M.E."/>
        </authorList>
    </citation>
    <scope>NUCLEOTIDE SEQUENCE</scope>
</reference>
<feature type="domain" description="ABC transmembrane type-1" evidence="8">
    <location>
        <begin position="140"/>
        <end position="352"/>
    </location>
</feature>
<dbReference type="PANTHER" id="PTHR30193">
    <property type="entry name" value="ABC TRANSPORTER PERMEASE PROTEIN"/>
    <property type="match status" value="1"/>
</dbReference>
<feature type="transmembrane region" description="Helical" evidence="7">
    <location>
        <begin position="107"/>
        <end position="124"/>
    </location>
</feature>
<proteinExistence type="predicted"/>
<feature type="transmembrane region" description="Helical" evidence="7">
    <location>
        <begin position="331"/>
        <end position="351"/>
    </location>
</feature>
<feature type="transmembrane region" description="Helical" evidence="7">
    <location>
        <begin position="271"/>
        <end position="293"/>
    </location>
</feature>
<feature type="transmembrane region" description="Helical" evidence="7">
    <location>
        <begin position="69"/>
        <end position="95"/>
    </location>
</feature>
<evidence type="ECO:0000256" key="1">
    <source>
        <dbReference type="ARBA" id="ARBA00004651"/>
    </source>
</evidence>
<dbReference type="Gene3D" id="1.10.3720.10">
    <property type="entry name" value="MetI-like"/>
    <property type="match status" value="1"/>
</dbReference>